<dbReference type="Pfam" id="PF13963">
    <property type="entry name" value="Transpos_assoc"/>
    <property type="match status" value="1"/>
</dbReference>
<keyword evidence="6" id="KW-1185">Reference proteome</keyword>
<keyword evidence="1" id="KW-1133">Transmembrane helix</keyword>
<evidence type="ECO:0000313" key="5">
    <source>
        <dbReference type="EMBL" id="WVZ62416.1"/>
    </source>
</evidence>
<accession>A0AAQ3SXD8</accession>
<dbReference type="PANTHER" id="PTHR48258">
    <property type="entry name" value="DUF4218 DOMAIN-CONTAINING PROTEIN-RELATED"/>
    <property type="match status" value="1"/>
</dbReference>
<reference evidence="5 6" key="1">
    <citation type="submission" date="2024-02" db="EMBL/GenBank/DDBJ databases">
        <title>High-quality chromosome-scale genome assembly of Pensacola bahiagrass (Paspalum notatum Flugge var. saurae).</title>
        <authorList>
            <person name="Vega J.M."/>
            <person name="Podio M."/>
            <person name="Orjuela J."/>
            <person name="Siena L.A."/>
            <person name="Pessino S.C."/>
            <person name="Combes M.C."/>
            <person name="Mariac C."/>
            <person name="Albertini E."/>
            <person name="Pupilli F."/>
            <person name="Ortiz J.P.A."/>
            <person name="Leblanc O."/>
        </authorList>
    </citation>
    <scope>NUCLEOTIDE SEQUENCE [LARGE SCALE GENOMIC DNA]</scope>
    <source>
        <strain evidence="5">R1</strain>
        <tissue evidence="5">Leaf</tissue>
    </source>
</reference>
<feature type="transmembrane region" description="Helical" evidence="1">
    <location>
        <begin position="7"/>
        <end position="27"/>
    </location>
</feature>
<dbReference type="InterPro" id="IPR025452">
    <property type="entry name" value="DUF4218"/>
</dbReference>
<evidence type="ECO:0000259" key="4">
    <source>
        <dbReference type="Pfam" id="PF13963"/>
    </source>
</evidence>
<feature type="domain" description="DUF4218" evidence="3">
    <location>
        <begin position="486"/>
        <end position="588"/>
    </location>
</feature>
<dbReference type="Proteomes" id="UP001341281">
    <property type="component" value="Chromosome 03"/>
</dbReference>
<dbReference type="Pfam" id="PF13952">
    <property type="entry name" value="DUF4216"/>
    <property type="match status" value="1"/>
</dbReference>
<evidence type="ECO:0000259" key="2">
    <source>
        <dbReference type="Pfam" id="PF13952"/>
    </source>
</evidence>
<dbReference type="AlphaFoldDB" id="A0AAQ3SXD8"/>
<gene>
    <name evidence="5" type="ORF">U9M48_012172</name>
</gene>
<protein>
    <recommendedName>
        <fullName evidence="7">Transposase</fullName>
    </recommendedName>
</protein>
<proteinExistence type="predicted"/>
<dbReference type="Pfam" id="PF13960">
    <property type="entry name" value="DUF4218"/>
    <property type="match status" value="1"/>
</dbReference>
<name>A0AAQ3SXD8_PASNO</name>
<dbReference type="EMBL" id="CP144747">
    <property type="protein sequence ID" value="WVZ62416.1"/>
    <property type="molecule type" value="Genomic_DNA"/>
</dbReference>
<organism evidence="5 6">
    <name type="scientific">Paspalum notatum var. saurae</name>
    <dbReference type="NCBI Taxonomy" id="547442"/>
    <lineage>
        <taxon>Eukaryota</taxon>
        <taxon>Viridiplantae</taxon>
        <taxon>Streptophyta</taxon>
        <taxon>Embryophyta</taxon>
        <taxon>Tracheophyta</taxon>
        <taxon>Spermatophyta</taxon>
        <taxon>Magnoliopsida</taxon>
        <taxon>Liliopsida</taxon>
        <taxon>Poales</taxon>
        <taxon>Poaceae</taxon>
        <taxon>PACMAD clade</taxon>
        <taxon>Panicoideae</taxon>
        <taxon>Andropogonodae</taxon>
        <taxon>Paspaleae</taxon>
        <taxon>Paspalinae</taxon>
        <taxon>Paspalum</taxon>
    </lineage>
</organism>
<dbReference type="InterPro" id="IPR029480">
    <property type="entry name" value="Transpos_assoc"/>
</dbReference>
<feature type="domain" description="DUF4216" evidence="2">
    <location>
        <begin position="714"/>
        <end position="791"/>
    </location>
</feature>
<evidence type="ECO:0000259" key="3">
    <source>
        <dbReference type="Pfam" id="PF13960"/>
    </source>
</evidence>
<evidence type="ECO:0000313" key="6">
    <source>
        <dbReference type="Proteomes" id="UP001341281"/>
    </source>
</evidence>
<keyword evidence="1" id="KW-0472">Membrane</keyword>
<dbReference type="Pfam" id="PF02992">
    <property type="entry name" value="Transposase_21"/>
    <property type="match status" value="1"/>
</dbReference>
<dbReference type="InterPro" id="IPR025312">
    <property type="entry name" value="DUF4216"/>
</dbReference>
<evidence type="ECO:0000256" key="1">
    <source>
        <dbReference type="SAM" id="Phobius"/>
    </source>
</evidence>
<feature type="transmembrane region" description="Helical" evidence="1">
    <location>
        <begin position="34"/>
        <end position="55"/>
    </location>
</feature>
<evidence type="ECO:0008006" key="7">
    <source>
        <dbReference type="Google" id="ProtNLM"/>
    </source>
</evidence>
<dbReference type="InterPro" id="IPR004242">
    <property type="entry name" value="Transposase_21"/>
</dbReference>
<sequence length="873" mass="100412">MQEVMDLHLPAVLLLHPGVVVLVLGLFRHHIRGIVNLGELMVSLLIYFNILNQLLSKCIMDKSWMDMPRQTNEYIKGVDNFLDFAFSNSAKANKILCPCKACQNCFWGVSDVVREHLICEGFTEGYDTNEEDDISDLLRDLDVGLDDNCDLEGSGKHDLEGSGKQEDEDMESFYKLVEDASQALYLGCRNFLKFRFIIRLLHIKFLGGWSGKSFDMLLASGTRERRWHDEERIKDGLLRHPADAPFWKDFDSSYPDFASDSRNLRLAVASDGFSPLKTFNSTYSIWPVILIPYNLPPWKCMKQTNFILSLVISGPRALGADMDVYLKPFVDDMVDMCVKGIRTYDAFKDECFQLHVAILCSISDLPGLGYLHGCVSSGKVSCPECHSHECSLQLKKGGKYVFVCHRRFLDANHIFRSLAELFDGTEEHRPAPVPLSGEEILELTANMHTSFGKDPTTKKPANPIRRGRNDAPLAWKRKSIWQMYSPTIRKLEAEIAETLSILETIFVPAFFDTMVHLMVHLPAQARIGAPVQYRSMWAIERFLMRLKGYVCTKSHPEGSICEAYKFDESLTFCSQFLRGCETRFTRHPFNYTKCFSKHIEYLRSIGHRNQRKINSIHHEIFHEWFRKHVKWLVENGMEVPEEMQILANETFMLATMYNSYTINGFNFHTYSSDEGRSVQNSGVALVAQTSCFENGNMDPIVRNKTYYGRIKEIIELNYRNKGNVVLFKCDWVDNRIQDTWVKTDQFGTTLVNFNHLFNTGERSLDEPFILASQATQVYYVQDPIDREWSAVVRSKPREIYDMAASDSEEVDQQNEFRSFIPDLYPNVYDLNIFLQDVIHVRTDIDGTIVSEKRGRDKMVTAGEKKKGRSSLRI</sequence>
<keyword evidence="1" id="KW-0812">Transmembrane</keyword>
<feature type="domain" description="Transposase-associated" evidence="4">
    <location>
        <begin position="62"/>
        <end position="127"/>
    </location>
</feature>